<feature type="compositionally biased region" description="Polar residues" evidence="1">
    <location>
        <begin position="14"/>
        <end position="27"/>
    </location>
</feature>
<evidence type="ECO:0000313" key="3">
    <source>
        <dbReference type="Proteomes" id="UP000011713"/>
    </source>
</evidence>
<dbReference type="VEuPathDB" id="FungiDB:HpaG801316"/>
<dbReference type="AlphaFoldDB" id="M4B4W6"/>
<accession>M4B4W6</accession>
<dbReference type="Proteomes" id="UP000011713">
    <property type="component" value="Unassembled WGS sequence"/>
</dbReference>
<organism evidence="2 3">
    <name type="scientific">Hyaloperonospora arabidopsidis (strain Emoy2)</name>
    <name type="common">Downy mildew agent</name>
    <name type="synonym">Peronospora arabidopsidis</name>
    <dbReference type="NCBI Taxonomy" id="559515"/>
    <lineage>
        <taxon>Eukaryota</taxon>
        <taxon>Sar</taxon>
        <taxon>Stramenopiles</taxon>
        <taxon>Oomycota</taxon>
        <taxon>Peronosporomycetes</taxon>
        <taxon>Peronosporales</taxon>
        <taxon>Peronosporaceae</taxon>
        <taxon>Hyaloperonospora</taxon>
    </lineage>
</organism>
<reference evidence="2" key="2">
    <citation type="submission" date="2015-06" db="UniProtKB">
        <authorList>
            <consortium name="EnsemblProtists"/>
        </authorList>
    </citation>
    <scope>IDENTIFICATION</scope>
    <source>
        <strain evidence="2">Emoy2</strain>
    </source>
</reference>
<keyword evidence="3" id="KW-1185">Reference proteome</keyword>
<dbReference type="EnsemblProtists" id="HpaT801316">
    <property type="protein sequence ID" value="HpaP801316"/>
    <property type="gene ID" value="HpaG801316"/>
</dbReference>
<dbReference type="HOGENOM" id="CLU_1974794_0_0_1"/>
<protein>
    <submittedName>
        <fullName evidence="2">Uncharacterized protein</fullName>
    </submittedName>
</protein>
<name>M4B4W6_HYAAE</name>
<evidence type="ECO:0000313" key="2">
    <source>
        <dbReference type="EnsemblProtists" id="HpaP801316"/>
    </source>
</evidence>
<feature type="region of interest" description="Disordered" evidence="1">
    <location>
        <begin position="14"/>
        <end position="41"/>
    </location>
</feature>
<sequence>MLVQLLHWSSPGRQFVTSSQSATSDPAGNSPPRPESWQRQPRPLDITVGLHTQIVADFLKDSTRCAVWFFHFRQRSDLGSKEIFLLQKTSVLDGEACAMDALSCKTWVLIRRKSRGMTMWTEAESRR</sequence>
<evidence type="ECO:0000256" key="1">
    <source>
        <dbReference type="SAM" id="MobiDB-lite"/>
    </source>
</evidence>
<reference evidence="3" key="1">
    <citation type="journal article" date="2010" name="Science">
        <title>Signatures of adaptation to obligate biotrophy in the Hyaloperonospora arabidopsidis genome.</title>
        <authorList>
            <person name="Baxter L."/>
            <person name="Tripathy S."/>
            <person name="Ishaque N."/>
            <person name="Boot N."/>
            <person name="Cabral A."/>
            <person name="Kemen E."/>
            <person name="Thines M."/>
            <person name="Ah-Fong A."/>
            <person name="Anderson R."/>
            <person name="Badejoko W."/>
            <person name="Bittner-Eddy P."/>
            <person name="Boore J.L."/>
            <person name="Chibucos M.C."/>
            <person name="Coates M."/>
            <person name="Dehal P."/>
            <person name="Delehaunty K."/>
            <person name="Dong S."/>
            <person name="Downton P."/>
            <person name="Dumas B."/>
            <person name="Fabro G."/>
            <person name="Fronick C."/>
            <person name="Fuerstenberg S.I."/>
            <person name="Fulton L."/>
            <person name="Gaulin E."/>
            <person name="Govers F."/>
            <person name="Hughes L."/>
            <person name="Humphray S."/>
            <person name="Jiang R.H."/>
            <person name="Judelson H."/>
            <person name="Kamoun S."/>
            <person name="Kyung K."/>
            <person name="Meijer H."/>
            <person name="Minx P."/>
            <person name="Morris P."/>
            <person name="Nelson J."/>
            <person name="Phuntumart V."/>
            <person name="Qutob D."/>
            <person name="Rehmany A."/>
            <person name="Rougon-Cardoso A."/>
            <person name="Ryden P."/>
            <person name="Torto-Alalibo T."/>
            <person name="Studholme D."/>
            <person name="Wang Y."/>
            <person name="Win J."/>
            <person name="Wood J."/>
            <person name="Clifton S.W."/>
            <person name="Rogers J."/>
            <person name="Van den Ackerveken G."/>
            <person name="Jones J.D."/>
            <person name="McDowell J.M."/>
            <person name="Beynon J."/>
            <person name="Tyler B.M."/>
        </authorList>
    </citation>
    <scope>NUCLEOTIDE SEQUENCE [LARGE SCALE GENOMIC DNA]</scope>
    <source>
        <strain evidence="3">Emoy2</strain>
    </source>
</reference>
<dbReference type="EMBL" id="JH598325">
    <property type="status" value="NOT_ANNOTATED_CDS"/>
    <property type="molecule type" value="Genomic_DNA"/>
</dbReference>
<proteinExistence type="predicted"/>
<dbReference type="InParanoid" id="M4B4W6"/>